<dbReference type="Proteomes" id="UP001589775">
    <property type="component" value="Unassembled WGS sequence"/>
</dbReference>
<dbReference type="PROSITE" id="PS50192">
    <property type="entry name" value="T_SNARE"/>
    <property type="match status" value="1"/>
</dbReference>
<protein>
    <submittedName>
        <fullName evidence="10">Methyl-accepting chemotaxis protein</fullName>
    </submittedName>
</protein>
<feature type="domain" description="T-SNARE coiled-coil homology" evidence="8">
    <location>
        <begin position="331"/>
        <end position="393"/>
    </location>
</feature>
<evidence type="ECO:0000259" key="8">
    <source>
        <dbReference type="PROSITE" id="PS50192"/>
    </source>
</evidence>
<keyword evidence="6" id="KW-0812">Transmembrane</keyword>
<evidence type="ECO:0000256" key="2">
    <source>
        <dbReference type="ARBA" id="ARBA00022519"/>
    </source>
</evidence>
<evidence type="ECO:0000256" key="4">
    <source>
        <dbReference type="ARBA" id="ARBA00029447"/>
    </source>
</evidence>
<dbReference type="InterPro" id="IPR000727">
    <property type="entry name" value="T_SNARE_dom"/>
</dbReference>
<dbReference type="InterPro" id="IPR004089">
    <property type="entry name" value="MCPsignal_dom"/>
</dbReference>
<dbReference type="EMBL" id="JBHLWM010000005">
    <property type="protein sequence ID" value="MFC0241892.1"/>
    <property type="molecule type" value="Genomic_DNA"/>
</dbReference>
<reference evidence="10 11" key="1">
    <citation type="submission" date="2024-09" db="EMBL/GenBank/DDBJ databases">
        <authorList>
            <person name="Sun Q."/>
            <person name="Mori K."/>
        </authorList>
    </citation>
    <scope>NUCLEOTIDE SEQUENCE [LARGE SCALE GENOMIC DNA]</scope>
    <source>
        <strain evidence="10 11">KCTC 23279</strain>
    </source>
</reference>
<evidence type="ECO:0000259" key="9">
    <source>
        <dbReference type="PROSITE" id="PS50885"/>
    </source>
</evidence>
<evidence type="ECO:0000256" key="3">
    <source>
        <dbReference type="ARBA" id="ARBA00023224"/>
    </source>
</evidence>
<organism evidence="10 11">
    <name type="scientific">Rhodopseudomonas telluris</name>
    <dbReference type="NCBI Taxonomy" id="644215"/>
    <lineage>
        <taxon>Bacteria</taxon>
        <taxon>Pseudomonadati</taxon>
        <taxon>Pseudomonadota</taxon>
        <taxon>Alphaproteobacteria</taxon>
        <taxon>Hyphomicrobiales</taxon>
        <taxon>Nitrobacteraceae</taxon>
        <taxon>Rhodopseudomonas</taxon>
    </lineage>
</organism>
<dbReference type="Gene3D" id="1.10.287.950">
    <property type="entry name" value="Methyl-accepting chemotaxis protein"/>
    <property type="match status" value="1"/>
</dbReference>
<comment type="caution">
    <text evidence="10">The sequence shown here is derived from an EMBL/GenBank/DDBJ whole genome shotgun (WGS) entry which is preliminary data.</text>
</comment>
<keyword evidence="6" id="KW-0472">Membrane</keyword>
<dbReference type="PANTHER" id="PTHR32089">
    <property type="entry name" value="METHYL-ACCEPTING CHEMOTAXIS PROTEIN MCPB"/>
    <property type="match status" value="1"/>
</dbReference>
<keyword evidence="6" id="KW-1133">Transmembrane helix</keyword>
<evidence type="ECO:0000256" key="6">
    <source>
        <dbReference type="SAM" id="Phobius"/>
    </source>
</evidence>
<evidence type="ECO:0000256" key="5">
    <source>
        <dbReference type="PROSITE-ProRule" id="PRU00284"/>
    </source>
</evidence>
<dbReference type="PROSITE" id="PS50885">
    <property type="entry name" value="HAMP"/>
    <property type="match status" value="1"/>
</dbReference>
<keyword evidence="11" id="KW-1185">Reference proteome</keyword>
<feature type="domain" description="HAMP" evidence="9">
    <location>
        <begin position="57"/>
        <end position="110"/>
    </location>
</feature>
<evidence type="ECO:0000313" key="11">
    <source>
        <dbReference type="Proteomes" id="UP001589775"/>
    </source>
</evidence>
<comment type="subcellular location">
    <subcellularLocation>
        <location evidence="1">Cell inner membrane</location>
        <topology evidence="1">Multi-pass membrane protein</topology>
    </subcellularLocation>
</comment>
<name>A0ABV6EUH9_9BRAD</name>
<dbReference type="SMART" id="SM00283">
    <property type="entry name" value="MA"/>
    <property type="match status" value="1"/>
</dbReference>
<keyword evidence="2" id="KW-1003">Cell membrane</keyword>
<keyword evidence="2" id="KW-0997">Cell inner membrane</keyword>
<keyword evidence="3 5" id="KW-0807">Transducer</keyword>
<feature type="domain" description="Methyl-accepting transducer" evidence="7">
    <location>
        <begin position="165"/>
        <end position="415"/>
    </location>
</feature>
<dbReference type="Pfam" id="PF00015">
    <property type="entry name" value="MCPsignal"/>
    <property type="match status" value="1"/>
</dbReference>
<dbReference type="PROSITE" id="PS50111">
    <property type="entry name" value="CHEMOTAXIS_TRANSDUC_2"/>
    <property type="match status" value="1"/>
</dbReference>
<dbReference type="PANTHER" id="PTHR32089:SF112">
    <property type="entry name" value="LYSOZYME-LIKE PROTEIN-RELATED"/>
    <property type="match status" value="1"/>
</dbReference>
<accession>A0ABV6EUH9</accession>
<gene>
    <name evidence="10" type="ORF">ACFFJ6_15490</name>
</gene>
<evidence type="ECO:0000256" key="1">
    <source>
        <dbReference type="ARBA" id="ARBA00004429"/>
    </source>
</evidence>
<dbReference type="SUPFAM" id="SSF58104">
    <property type="entry name" value="Methyl-accepting chemotaxis protein (MCP) signaling domain"/>
    <property type="match status" value="1"/>
</dbReference>
<dbReference type="RefSeq" id="WP_378389227.1">
    <property type="nucleotide sequence ID" value="NZ_JBHLWM010000005.1"/>
</dbReference>
<evidence type="ECO:0000313" key="10">
    <source>
        <dbReference type="EMBL" id="MFC0241892.1"/>
    </source>
</evidence>
<feature type="transmembrane region" description="Helical" evidence="6">
    <location>
        <begin position="34"/>
        <end position="54"/>
    </location>
</feature>
<dbReference type="InterPro" id="IPR003660">
    <property type="entry name" value="HAMP_dom"/>
</dbReference>
<evidence type="ECO:0000259" key="7">
    <source>
        <dbReference type="PROSITE" id="PS50111"/>
    </source>
</evidence>
<comment type="similarity">
    <text evidence="4">Belongs to the methyl-accepting chemotaxis (MCP) protein family.</text>
</comment>
<sequence length="433" mass="44544">MNSSSLSKAVLALSGALIATAALGGLRLVFGPFGFLAEAAAMLPALLLIGFAIWSTLRASAAVGEIAEVCESAKRGDLESRVMGRRDGGEIGRAQAGINDALDIVDAFIREASASMEYASHGKCFRKVLTRGLPGSFRNAADVINSGTDSMDRRVRDTAKQAQGFAASMDRVAEALAGAAVELRSDSSAMAAAAEETSRQSSGVAAGSSEASANVQSVASATEELSASIVEISRQVALSSSATHHAVEEAQQTNEKIRNLADAAQRIGDVVKLINAVAAQTNLLALNATIEAARAGESGKGFAVVASEVKTLASQTAKATEEIASAIAEVQQITEQSVQAVEAIGRRIGEISEVSNTIAAAMEQQGAATREIARNVQQASSGTSEVSGNISGISQAADDTGRIASRVNDASGKIAHEVETLRSEVRQFLAKVA</sequence>
<dbReference type="Gene3D" id="1.20.120.1530">
    <property type="match status" value="1"/>
</dbReference>
<proteinExistence type="inferred from homology"/>